<accession>A0A0H3ZT97</accession>
<proteinExistence type="predicted"/>
<dbReference type="EMBL" id="JBGOOW010000036">
    <property type="protein sequence ID" value="MEZ8183142.1"/>
    <property type="molecule type" value="Genomic_DNA"/>
</dbReference>
<dbReference type="Gene3D" id="3.30.1460.10">
    <property type="match status" value="1"/>
</dbReference>
<dbReference type="Pfam" id="PF05932">
    <property type="entry name" value="CesT"/>
    <property type="match status" value="1"/>
</dbReference>
<reference evidence="1" key="1">
    <citation type="journal article" date="2015" name="MBio">
        <title>Eco-Evolutionary Dynamics of Episomes among Ecologically Cohesive Bacterial Populations.</title>
        <authorList>
            <person name="Xue H."/>
            <person name="Cordero O.X."/>
            <person name="Camas F.M."/>
            <person name="Trimble W."/>
            <person name="Meyer F."/>
            <person name="Guglielmini J."/>
            <person name="Rocha E.P."/>
            <person name="Polz M.F."/>
        </authorList>
    </citation>
    <scope>NUCLEOTIDE SEQUENCE</scope>
    <source>
        <strain evidence="1">FF_172</strain>
    </source>
</reference>
<dbReference type="RefSeq" id="WP_017098094.1">
    <property type="nucleotide sequence ID" value="NZ_CAWNTE010000084.1"/>
</dbReference>
<organism evidence="1">
    <name type="scientific">Vibrio splendidus</name>
    <dbReference type="NCBI Taxonomy" id="29497"/>
    <lineage>
        <taxon>Bacteria</taxon>
        <taxon>Pseudomonadati</taxon>
        <taxon>Pseudomonadota</taxon>
        <taxon>Gammaproteobacteria</taxon>
        <taxon>Vibrionales</taxon>
        <taxon>Vibrionaceae</taxon>
        <taxon>Vibrio</taxon>
    </lineage>
</organism>
<dbReference type="GO" id="GO:0030254">
    <property type="term" value="P:protein secretion by the type III secretion system"/>
    <property type="evidence" value="ECO:0007669"/>
    <property type="project" value="InterPro"/>
</dbReference>
<sequence length="144" mass="16601">MSQQYIKVVEMLCQELGLEAANTETNNVTSIKVGEQECHITEHPSGRLMMLSNLGELNKNNAQVLLEMNMFSQDEKKPVVGFDNKSNNLILWNHQPIVQADRYTVYQQLELLSQYYEQITSLANNIESKSIDKESHFYPTTFRV</sequence>
<gene>
    <name evidence="3" type="ORF">ACED33_20860</name>
    <name evidence="2" type="ORF">Q8W42_24480</name>
</gene>
<keyword evidence="4" id="KW-1185">Reference proteome</keyword>
<evidence type="ECO:0000313" key="2">
    <source>
        <dbReference type="EMBL" id="MDP2503849.1"/>
    </source>
</evidence>
<dbReference type="Proteomes" id="UP001569200">
    <property type="component" value="Unassembled WGS sequence"/>
</dbReference>
<dbReference type="InterPro" id="IPR005416">
    <property type="entry name" value="T3SS_chp_SycE"/>
</dbReference>
<dbReference type="EMBL" id="KP795651">
    <property type="protein sequence ID" value="AKN39505.1"/>
    <property type="molecule type" value="Genomic_DNA"/>
</dbReference>
<dbReference type="PRINTS" id="PR01596">
    <property type="entry name" value="SYCECHAPRONE"/>
</dbReference>
<dbReference type="EMBL" id="JAUYVL010000026">
    <property type="protein sequence ID" value="MDP2503849.1"/>
    <property type="molecule type" value="Genomic_DNA"/>
</dbReference>
<evidence type="ECO:0000313" key="1">
    <source>
        <dbReference type="EMBL" id="AKN39505.1"/>
    </source>
</evidence>
<dbReference type="InterPro" id="IPR010261">
    <property type="entry name" value="Tir_chaperone"/>
</dbReference>
<evidence type="ECO:0000313" key="4">
    <source>
        <dbReference type="Proteomes" id="UP001569200"/>
    </source>
</evidence>
<dbReference type="AlphaFoldDB" id="A0A0H3ZT97"/>
<dbReference type="Proteomes" id="UP001177935">
    <property type="component" value="Unassembled WGS sequence"/>
</dbReference>
<protein>
    <submittedName>
        <fullName evidence="2">CesT family type III secretion system chaperone</fullName>
    </submittedName>
</protein>
<dbReference type="SUPFAM" id="SSF69635">
    <property type="entry name" value="Type III secretory system chaperone-like"/>
    <property type="match status" value="1"/>
</dbReference>
<evidence type="ECO:0000313" key="3">
    <source>
        <dbReference type="EMBL" id="MEZ8183142.1"/>
    </source>
</evidence>
<reference evidence="2" key="2">
    <citation type="submission" date="2023-07" db="EMBL/GenBank/DDBJ databases">
        <title>Genome content predicts the carbon catabolic preferences of heterotrophic bacteria.</title>
        <authorList>
            <person name="Gralka M."/>
        </authorList>
    </citation>
    <scope>NUCLEOTIDE SEQUENCE</scope>
    <source>
        <strain evidence="2">6E02</strain>
    </source>
</reference>
<name>A0A0H3ZT97_VIBSP</name>
<reference evidence="3 4" key="3">
    <citation type="submission" date="2024-06" db="EMBL/GenBank/DDBJ databases">
        <authorList>
            <person name="Steensen K."/>
            <person name="Seneca J."/>
            <person name="Bartlau N."/>
            <person name="Yu A.X."/>
            <person name="Polz M.F."/>
        </authorList>
    </citation>
    <scope>NUCLEOTIDE SEQUENCE [LARGE SCALE GENOMIC DNA]</scope>
    <source>
        <strain evidence="3 4">1F145</strain>
    </source>
</reference>